<proteinExistence type="predicted"/>
<protein>
    <submittedName>
        <fullName evidence="2">Uncharacterized protein</fullName>
    </submittedName>
</protein>
<dbReference type="InParanoid" id="A0A1Y2LTB7"/>
<reference evidence="2 3" key="1">
    <citation type="journal article" date="2017" name="Genome Announc.">
        <title>Genome sequence of the saprophytic ascomycete Epicoccum nigrum ICMP 19927 strain isolated from New Zealand.</title>
        <authorList>
            <person name="Fokin M."/>
            <person name="Fleetwood D."/>
            <person name="Weir B.S."/>
            <person name="Villas-Boas S.G."/>
        </authorList>
    </citation>
    <scope>NUCLEOTIDE SEQUENCE [LARGE SCALE GENOMIC DNA]</scope>
    <source>
        <strain evidence="2 3">ICMP 19927</strain>
    </source>
</reference>
<feature type="region of interest" description="Disordered" evidence="1">
    <location>
        <begin position="40"/>
        <end position="113"/>
    </location>
</feature>
<organism evidence="2 3">
    <name type="scientific">Epicoccum nigrum</name>
    <name type="common">Soil fungus</name>
    <name type="synonym">Epicoccum purpurascens</name>
    <dbReference type="NCBI Taxonomy" id="105696"/>
    <lineage>
        <taxon>Eukaryota</taxon>
        <taxon>Fungi</taxon>
        <taxon>Dikarya</taxon>
        <taxon>Ascomycota</taxon>
        <taxon>Pezizomycotina</taxon>
        <taxon>Dothideomycetes</taxon>
        <taxon>Pleosporomycetidae</taxon>
        <taxon>Pleosporales</taxon>
        <taxon>Pleosporineae</taxon>
        <taxon>Didymellaceae</taxon>
        <taxon>Epicoccum</taxon>
    </lineage>
</organism>
<keyword evidence="3" id="KW-1185">Reference proteome</keyword>
<evidence type="ECO:0000256" key="1">
    <source>
        <dbReference type="SAM" id="MobiDB-lite"/>
    </source>
</evidence>
<dbReference type="AlphaFoldDB" id="A0A1Y2LTB7"/>
<name>A0A1Y2LTB7_EPING</name>
<accession>A0A1Y2LTB7</accession>
<dbReference type="Proteomes" id="UP000193240">
    <property type="component" value="Unassembled WGS sequence"/>
</dbReference>
<feature type="compositionally biased region" description="Basic residues" evidence="1">
    <location>
        <begin position="72"/>
        <end position="84"/>
    </location>
</feature>
<evidence type="ECO:0000313" key="2">
    <source>
        <dbReference type="EMBL" id="OSS46467.1"/>
    </source>
</evidence>
<sequence>MVAHTRACARFAAGSATSEAVDEQEARIFDTLGPLIRSYDEAQSGRFEESDESAEGPLGGGEEEEGEEGTRKPNKKVQKKISSRRKSEVELLGPAPKVPSSRRTSNARGAAKDLKRIEDIVEWNWPV</sequence>
<dbReference type="EMBL" id="KZ107851">
    <property type="protein sequence ID" value="OSS46467.1"/>
    <property type="molecule type" value="Genomic_DNA"/>
</dbReference>
<evidence type="ECO:0000313" key="3">
    <source>
        <dbReference type="Proteomes" id="UP000193240"/>
    </source>
</evidence>
<gene>
    <name evidence="2" type="ORF">B5807_08680</name>
</gene>